<evidence type="ECO:0000313" key="3">
    <source>
        <dbReference type="Proteomes" id="UP000000442"/>
    </source>
</evidence>
<dbReference type="STRING" id="177437.HRM2_44050"/>
<accession>C0QEW0</accession>
<reference evidence="2 3" key="1">
    <citation type="journal article" date="2009" name="Environ. Microbiol.">
        <title>Genome sequence of Desulfobacterium autotrophicum HRM2, a marine sulfate reducer oxidizing organic carbon completely to carbon dioxide.</title>
        <authorList>
            <person name="Strittmatter A.W."/>
            <person name="Liesegang H."/>
            <person name="Rabus R."/>
            <person name="Decker I."/>
            <person name="Amann J."/>
            <person name="Andres S."/>
            <person name="Henne A."/>
            <person name="Fricke W.F."/>
            <person name="Martinez-Arias R."/>
            <person name="Bartels D."/>
            <person name="Goesmann A."/>
            <person name="Krause L."/>
            <person name="Puehler A."/>
            <person name="Klenk H.P."/>
            <person name="Richter M."/>
            <person name="Schuler M."/>
            <person name="Gloeckner F.O."/>
            <person name="Meyerdierks A."/>
            <person name="Gottschalk G."/>
            <person name="Amann R."/>
        </authorList>
    </citation>
    <scope>NUCLEOTIDE SEQUENCE [LARGE SCALE GENOMIC DNA]</scope>
    <source>
        <strain evidence="3">ATCC 43914 / DSM 3382 / HRM2</strain>
    </source>
</reference>
<evidence type="ECO:0000313" key="2">
    <source>
        <dbReference type="EMBL" id="ACN17461.1"/>
    </source>
</evidence>
<dbReference type="KEGG" id="dat:HRM2_44050"/>
<gene>
    <name evidence="2" type="ordered locus">HRM2_44050</name>
</gene>
<organism evidence="2 3">
    <name type="scientific">Desulforapulum autotrophicum (strain ATCC 43914 / DSM 3382 / VKM B-1955 / HRM2)</name>
    <name type="common">Desulfobacterium autotrophicum</name>
    <dbReference type="NCBI Taxonomy" id="177437"/>
    <lineage>
        <taxon>Bacteria</taxon>
        <taxon>Pseudomonadati</taxon>
        <taxon>Thermodesulfobacteriota</taxon>
        <taxon>Desulfobacteria</taxon>
        <taxon>Desulfobacterales</taxon>
        <taxon>Desulfobacteraceae</taxon>
        <taxon>Desulforapulum</taxon>
    </lineage>
</organism>
<proteinExistence type="predicted"/>
<protein>
    <submittedName>
        <fullName evidence="2">Transposase</fullName>
    </submittedName>
</protein>
<dbReference type="eggNOG" id="COG2801">
    <property type="taxonomic scope" value="Bacteria"/>
</dbReference>
<dbReference type="HOGENOM" id="CLU_749500_0_0_7"/>
<dbReference type="AlphaFoldDB" id="C0QEW0"/>
<keyword evidence="3" id="KW-1185">Reference proteome</keyword>
<dbReference type="EMBL" id="CP001087">
    <property type="protein sequence ID" value="ACN17461.1"/>
    <property type="molecule type" value="Genomic_DNA"/>
</dbReference>
<dbReference type="Proteomes" id="UP000000442">
    <property type="component" value="Chromosome"/>
</dbReference>
<feature type="region of interest" description="Disordered" evidence="1">
    <location>
        <begin position="277"/>
        <end position="296"/>
    </location>
</feature>
<evidence type="ECO:0000256" key="1">
    <source>
        <dbReference type="SAM" id="MobiDB-lite"/>
    </source>
</evidence>
<name>C0QEW0_DESAH</name>
<sequence>MALVYQIISPEKFREIPWKNGQGTCPSQLIVLSEIIDKFAFFCQPETMIKMLGNLVSFIWSKFKVTSNLAAENLVLRQQLAVMKWTNKRPKIRRADRLFWVLLSQIWTPWRKSLIIVKSDTVICWHRKGFKLFWKFKSTGPGRPQVSREIRDLVRRMATANSNWGAPRIHGELLRLGFEVSERTVSNRMPRRRPNSKPSQTWRTFLKNHSNKCSIDFFSVPTISFKVLFVLVILSHSRRKVVHFSITSNPTAEWTTQQIVEAFPWDTAPKYLMRDRDSSGCWQDKGTPPSSWPPSPWPSPPPFTASCWKTFFSPLCCKHTGKNPSGIFSSKDHFRRGGCHVRGSSPTTAGTKTGIIFNTVCQTGPVCIL</sequence>